<evidence type="ECO:0000313" key="1">
    <source>
        <dbReference type="EMBL" id="KLO38895.1"/>
    </source>
</evidence>
<protein>
    <submittedName>
        <fullName evidence="1">Uncharacterized protein</fullName>
    </submittedName>
</protein>
<dbReference type="AlphaFoldDB" id="A0A0I9UQC2"/>
<dbReference type="PATRIC" id="fig|29311.18.peg.85"/>
<sequence length="65" mass="7726">MISKIEKAAKRAELKFMLLREGANHTIYDLDGVMIPIARHREFGQRYAETIYKQCETKLGRGWWR</sequence>
<comment type="caution">
    <text evidence="1">The sequence shown here is derived from an EMBL/GenBank/DDBJ whole genome shotgun (WGS) entry which is preliminary data.</text>
</comment>
<dbReference type="EMBL" id="LDPR01000001">
    <property type="protein sequence ID" value="KLO38895.1"/>
    <property type="molecule type" value="Genomic_DNA"/>
</dbReference>
<reference evidence="1 2" key="1">
    <citation type="submission" date="2015-05" db="EMBL/GenBank/DDBJ databases">
        <title>Genome sequence of Mycobacterium haemophilum.</title>
        <authorList>
            <person name="Greninger A.L."/>
            <person name="Cunningham G."/>
            <person name="Miller S."/>
        </authorList>
    </citation>
    <scope>NUCLEOTIDE SEQUENCE [LARGE SCALE GENOMIC DNA]</scope>
    <source>
        <strain evidence="2">UC1</strain>
    </source>
</reference>
<dbReference type="Proteomes" id="UP000036334">
    <property type="component" value="Unassembled WGS sequence"/>
</dbReference>
<organism evidence="1 2">
    <name type="scientific">Mycobacterium haemophilum</name>
    <dbReference type="NCBI Taxonomy" id="29311"/>
    <lineage>
        <taxon>Bacteria</taxon>
        <taxon>Bacillati</taxon>
        <taxon>Actinomycetota</taxon>
        <taxon>Actinomycetes</taxon>
        <taxon>Mycobacteriales</taxon>
        <taxon>Mycobacteriaceae</taxon>
        <taxon>Mycobacterium</taxon>
    </lineage>
</organism>
<gene>
    <name evidence="1" type="ORF">ABH38_00405</name>
</gene>
<name>A0A0I9UQC2_9MYCO</name>
<keyword evidence="2" id="KW-1185">Reference proteome</keyword>
<accession>A0A0I9UQC2</accession>
<proteinExistence type="predicted"/>
<evidence type="ECO:0000313" key="2">
    <source>
        <dbReference type="Proteomes" id="UP000036334"/>
    </source>
</evidence>